<dbReference type="SUPFAM" id="SSF82771">
    <property type="entry name" value="GIY-YIG endonuclease"/>
    <property type="match status" value="1"/>
</dbReference>
<accession>A0A6C0HX75</accession>
<organism evidence="2">
    <name type="scientific">viral metagenome</name>
    <dbReference type="NCBI Taxonomy" id="1070528"/>
    <lineage>
        <taxon>unclassified sequences</taxon>
        <taxon>metagenomes</taxon>
        <taxon>organismal metagenomes</taxon>
    </lineage>
</organism>
<dbReference type="CDD" id="cd10443">
    <property type="entry name" value="GIY-YIG_HE_Tlr8p_PBC-V_like"/>
    <property type="match status" value="1"/>
</dbReference>
<proteinExistence type="predicted"/>
<reference evidence="2" key="1">
    <citation type="journal article" date="2020" name="Nature">
        <title>Giant virus diversity and host interactions through global metagenomics.</title>
        <authorList>
            <person name="Schulz F."/>
            <person name="Roux S."/>
            <person name="Paez-Espino D."/>
            <person name="Jungbluth S."/>
            <person name="Walsh D.A."/>
            <person name="Denef V.J."/>
            <person name="McMahon K.D."/>
            <person name="Konstantinidis K.T."/>
            <person name="Eloe-Fadrosh E.A."/>
            <person name="Kyrpides N.C."/>
            <person name="Woyke T."/>
        </authorList>
    </citation>
    <scope>NUCLEOTIDE SEQUENCE</scope>
    <source>
        <strain evidence="2">GVMAG-M-3300023184-178</strain>
    </source>
</reference>
<dbReference type="SMART" id="SM00465">
    <property type="entry name" value="GIYc"/>
    <property type="match status" value="1"/>
</dbReference>
<dbReference type="Gene3D" id="3.40.1440.10">
    <property type="entry name" value="GIY-YIG endonuclease"/>
    <property type="match status" value="1"/>
</dbReference>
<dbReference type="EMBL" id="MN740028">
    <property type="protein sequence ID" value="QHT84817.1"/>
    <property type="molecule type" value="Genomic_DNA"/>
</dbReference>
<evidence type="ECO:0000313" key="2">
    <source>
        <dbReference type="EMBL" id="QHT84817.1"/>
    </source>
</evidence>
<feature type="domain" description="GIY-YIG" evidence="1">
    <location>
        <begin position="12"/>
        <end position="118"/>
    </location>
</feature>
<dbReference type="AlphaFoldDB" id="A0A6C0HX75"/>
<sequence>MLLNLDEYDKVEGEIYKITNKINNKSYVGQTRSHRLNHAKYRPFGFLGRFKDHVSESMSNKKNQSRYLNSALLKYGNENFICEKIHTCKVDELDTYERHYILEYETKYPNGYNLTDGGQIRGSLKGSKILLNENELVKPIVKEKRDLKRSDYTKSLISERLIAFKSDPNVRKSQMETTQRQHFNAKFDRFKNVLIEKENIEKYIFVINNYTLNYQYVRVVIDKVKTNFIGKHENIENIKDRAKTFIQELIKWQCDQIAGTPLEPSLPL</sequence>
<dbReference type="InterPro" id="IPR000305">
    <property type="entry name" value="GIY-YIG_endonuc"/>
</dbReference>
<dbReference type="InterPro" id="IPR035901">
    <property type="entry name" value="GIY-YIG_endonuc_sf"/>
</dbReference>
<evidence type="ECO:0000259" key="1">
    <source>
        <dbReference type="SMART" id="SM00465"/>
    </source>
</evidence>
<protein>
    <recommendedName>
        <fullName evidence="1">GIY-YIG domain-containing protein</fullName>
    </recommendedName>
</protein>
<name>A0A6C0HX75_9ZZZZ</name>